<sequence length="259" mass="30003">MGFFSRNLSKKNRMLNVGCGSSYHTDWINLDINTPFEDVIDCDITQGLPIESGSVDAVYSSHVLEHFKPKQLENVMKEINRVLKPNGILRLVVPDLEEIAMKYLQALQEVRKSNTPQNNANYDWMMLELYDQTVRTYGGGKMGEYLGQKEILNKEFIVERIGFEAENYWKNTMPNFVEVDHSNDTIESEIAFRGSGEIHYWMYDSFSLGRVMDKYGFVNIKQCKANESSIKNFSDYKLEVINGKERKPDSLYMEGIKRI</sequence>
<dbReference type="GO" id="GO:0008757">
    <property type="term" value="F:S-adenosylmethionine-dependent methyltransferase activity"/>
    <property type="evidence" value="ECO:0007669"/>
    <property type="project" value="InterPro"/>
</dbReference>
<reference evidence="2 3" key="1">
    <citation type="submission" date="2016-05" db="EMBL/GenBank/DDBJ databases">
        <title>Microbial solvent formation.</title>
        <authorList>
            <person name="Poehlein A."/>
            <person name="Montoya Solano J.D."/>
            <person name="Flitsch S."/>
            <person name="Krabben P."/>
            <person name="Duerre P."/>
            <person name="Daniel R."/>
        </authorList>
    </citation>
    <scope>NUCLEOTIDE SEQUENCE [LARGE SCALE GENOMIC DNA]</scope>
    <source>
        <strain evidence="2 3">DSM 53</strain>
    </source>
</reference>
<evidence type="ECO:0000313" key="2">
    <source>
        <dbReference type="EMBL" id="OOM62595.1"/>
    </source>
</evidence>
<gene>
    <name evidence="2" type="ORF">CLBCK_16380</name>
</gene>
<dbReference type="Gene3D" id="3.40.50.150">
    <property type="entry name" value="Vaccinia Virus protein VP39"/>
    <property type="match status" value="1"/>
</dbReference>
<dbReference type="CDD" id="cd02440">
    <property type="entry name" value="AdoMet_MTases"/>
    <property type="match status" value="1"/>
</dbReference>
<accession>A0A1S8SBK5</accession>
<evidence type="ECO:0000259" key="1">
    <source>
        <dbReference type="Pfam" id="PF08241"/>
    </source>
</evidence>
<dbReference type="Proteomes" id="UP000190973">
    <property type="component" value="Unassembled WGS sequence"/>
</dbReference>
<dbReference type="Pfam" id="PF08241">
    <property type="entry name" value="Methyltransf_11"/>
    <property type="match status" value="1"/>
</dbReference>
<comment type="caution">
    <text evidence="2">The sequence shown here is derived from an EMBL/GenBank/DDBJ whole genome shotgun (WGS) entry which is preliminary data.</text>
</comment>
<protein>
    <recommendedName>
        <fullName evidence="1">Methyltransferase type 11 domain-containing protein</fullName>
    </recommendedName>
</protein>
<proteinExistence type="predicted"/>
<dbReference type="EMBL" id="LZZI01000021">
    <property type="protein sequence ID" value="OOM62595.1"/>
    <property type="molecule type" value="Genomic_DNA"/>
</dbReference>
<feature type="domain" description="Methyltransferase type 11" evidence="1">
    <location>
        <begin position="38"/>
        <end position="89"/>
    </location>
</feature>
<dbReference type="InterPro" id="IPR013216">
    <property type="entry name" value="Methyltransf_11"/>
</dbReference>
<dbReference type="AlphaFoldDB" id="A0A1S8SBK5"/>
<organism evidence="2 3">
    <name type="scientific">Clostridium beijerinckii</name>
    <name type="common">Clostridium MP</name>
    <dbReference type="NCBI Taxonomy" id="1520"/>
    <lineage>
        <taxon>Bacteria</taxon>
        <taxon>Bacillati</taxon>
        <taxon>Bacillota</taxon>
        <taxon>Clostridia</taxon>
        <taxon>Eubacteriales</taxon>
        <taxon>Clostridiaceae</taxon>
        <taxon>Clostridium</taxon>
    </lineage>
</organism>
<dbReference type="RefSeq" id="WP_077838313.1">
    <property type="nucleotide sequence ID" value="NZ_JABTAE010000001.1"/>
</dbReference>
<evidence type="ECO:0000313" key="3">
    <source>
        <dbReference type="Proteomes" id="UP000190973"/>
    </source>
</evidence>
<name>A0A1S8SBK5_CLOBE</name>
<dbReference type="SUPFAM" id="SSF53335">
    <property type="entry name" value="S-adenosyl-L-methionine-dependent methyltransferases"/>
    <property type="match status" value="1"/>
</dbReference>
<dbReference type="InterPro" id="IPR029063">
    <property type="entry name" value="SAM-dependent_MTases_sf"/>
</dbReference>